<reference evidence="5 6" key="1">
    <citation type="submission" date="2020-02" db="EMBL/GenBank/DDBJ databases">
        <authorList>
            <person name="Ma Q."/>
            <person name="Huang Y."/>
            <person name="Song X."/>
            <person name="Pei D."/>
        </authorList>
    </citation>
    <scope>NUCLEOTIDE SEQUENCE [LARGE SCALE GENOMIC DNA]</scope>
    <source>
        <strain evidence="5">Sxm20200214</strain>
        <tissue evidence="5">Leaf</tissue>
    </source>
</reference>
<dbReference type="SMART" id="SM00915">
    <property type="entry name" value="Jacalin"/>
    <property type="match status" value="6"/>
</dbReference>
<feature type="region of interest" description="Disordered" evidence="3">
    <location>
        <begin position="130"/>
        <end position="158"/>
    </location>
</feature>
<dbReference type="GO" id="GO:0030246">
    <property type="term" value="F:carbohydrate binding"/>
    <property type="evidence" value="ECO:0007669"/>
    <property type="project" value="UniProtKB-KW"/>
</dbReference>
<proteinExistence type="inferred from homology"/>
<evidence type="ECO:0000256" key="2">
    <source>
        <dbReference type="ARBA" id="ARBA00022734"/>
    </source>
</evidence>
<dbReference type="OrthoDB" id="4325201at2759"/>
<feature type="domain" description="Jacalin-type lectin" evidence="4">
    <location>
        <begin position="1"/>
        <end position="126"/>
    </location>
</feature>
<dbReference type="Pfam" id="PF01419">
    <property type="entry name" value="Jacalin"/>
    <property type="match status" value="6"/>
</dbReference>
<dbReference type="InterPro" id="IPR033734">
    <property type="entry name" value="Jacalin-like_lectin_dom_plant"/>
</dbReference>
<dbReference type="Proteomes" id="UP000886595">
    <property type="component" value="Unassembled WGS sequence"/>
</dbReference>
<keyword evidence="6" id="KW-1185">Reference proteome</keyword>
<dbReference type="PANTHER" id="PTHR47293">
    <property type="entry name" value="JACALIN-RELATED LECTIN 3"/>
    <property type="match status" value="1"/>
</dbReference>
<dbReference type="FunFam" id="2.100.10.30:FF:000001">
    <property type="entry name" value="Jacalin-related lectin 33"/>
    <property type="match status" value="4"/>
</dbReference>
<evidence type="ECO:0000313" key="6">
    <source>
        <dbReference type="Proteomes" id="UP000886595"/>
    </source>
</evidence>
<evidence type="ECO:0000259" key="4">
    <source>
        <dbReference type="PROSITE" id="PS51752"/>
    </source>
</evidence>
<dbReference type="EMBL" id="JAAMPC010000013">
    <property type="protein sequence ID" value="KAG2271788.1"/>
    <property type="molecule type" value="Genomic_DNA"/>
</dbReference>
<feature type="domain" description="Jacalin-type lectin" evidence="4">
    <location>
        <begin position="142"/>
        <end position="286"/>
    </location>
</feature>
<dbReference type="AlphaFoldDB" id="A0A8X7QQA9"/>
<feature type="domain" description="Jacalin-type lectin" evidence="4">
    <location>
        <begin position="301"/>
        <end position="375"/>
    </location>
</feature>
<dbReference type="SUPFAM" id="SSF51101">
    <property type="entry name" value="Mannose-binding lectins"/>
    <property type="match status" value="6"/>
</dbReference>
<organism evidence="5 6">
    <name type="scientific">Brassica carinata</name>
    <name type="common">Ethiopian mustard</name>
    <name type="synonym">Abyssinian cabbage</name>
    <dbReference type="NCBI Taxonomy" id="52824"/>
    <lineage>
        <taxon>Eukaryota</taxon>
        <taxon>Viridiplantae</taxon>
        <taxon>Streptophyta</taxon>
        <taxon>Embryophyta</taxon>
        <taxon>Tracheophyta</taxon>
        <taxon>Spermatophyta</taxon>
        <taxon>Magnoliopsida</taxon>
        <taxon>eudicotyledons</taxon>
        <taxon>Gunneridae</taxon>
        <taxon>Pentapetalae</taxon>
        <taxon>rosids</taxon>
        <taxon>malvids</taxon>
        <taxon>Brassicales</taxon>
        <taxon>Brassicaceae</taxon>
        <taxon>Brassiceae</taxon>
        <taxon>Brassica</taxon>
    </lineage>
</organism>
<accession>A0A8X7QQA9</accession>
<evidence type="ECO:0000256" key="1">
    <source>
        <dbReference type="ARBA" id="ARBA00006568"/>
    </source>
</evidence>
<comment type="similarity">
    <text evidence="1">Belongs to the jacalin lectin family.</text>
</comment>
<dbReference type="InterPro" id="IPR036404">
    <property type="entry name" value="Jacalin-like_lectin_dom_sf"/>
</dbReference>
<dbReference type="PROSITE" id="PS51752">
    <property type="entry name" value="JACALIN_LECTIN"/>
    <property type="match status" value="6"/>
</dbReference>
<feature type="domain" description="Jacalin-type lectin" evidence="4">
    <location>
        <begin position="692"/>
        <end position="836"/>
    </location>
</feature>
<dbReference type="Gene3D" id="2.100.10.30">
    <property type="entry name" value="Jacalin-like lectin domain"/>
    <property type="match status" value="6"/>
</dbReference>
<comment type="caution">
    <text evidence="5">The sequence shown here is derived from an EMBL/GenBank/DDBJ whole genome shotgun (WGS) entry which is preliminary data.</text>
</comment>
<protein>
    <recommendedName>
        <fullName evidence="4">Jacalin-type lectin domain-containing protein</fullName>
    </recommendedName>
</protein>
<evidence type="ECO:0000256" key="3">
    <source>
        <dbReference type="SAM" id="MobiDB-lite"/>
    </source>
</evidence>
<evidence type="ECO:0000313" key="5">
    <source>
        <dbReference type="EMBL" id="KAG2271788.1"/>
    </source>
</evidence>
<dbReference type="CDD" id="cd09612">
    <property type="entry name" value="Jacalin"/>
    <property type="match status" value="5"/>
</dbReference>
<dbReference type="InterPro" id="IPR001229">
    <property type="entry name" value="Jacalin-like_lectin_dom"/>
</dbReference>
<keyword evidence="2" id="KW-0430">Lectin</keyword>
<name>A0A8X7QQA9_BRACI</name>
<gene>
    <name evidence="5" type="ORF">Bca52824_066343</name>
</gene>
<feature type="domain" description="Jacalin-type lectin" evidence="4">
    <location>
        <begin position="385"/>
        <end position="528"/>
    </location>
</feature>
<feature type="domain" description="Jacalin-type lectin" evidence="4">
    <location>
        <begin position="540"/>
        <end position="680"/>
    </location>
</feature>
<sequence>MSWDDGKHAKVKKVQITYDDVIYSIQVTCAGTALQSQRRGSVGPKSAEFTLDPDEYITALSAYGKTLSTQEVITALTFTTNKTTRGPYGKKSGFQISAPKATGKQIAGFLGTCGSVLNSIDVHYAPIPTGTGNSRSGTGSGAQKLEAQGGTGGTAWDDGSDHNGVTMIYVRNGGQGVQYVKFEYVKAGQPKQGALHGGQGGRGSSQEIVINHPDEHLIFVEGWYDSSNVILRIQFKTNQKTSEYIGYDFDGSGTNNHLNSIGAYFVPLSSTTAPLTVPPKKLKTKGGASGAVWDDGAHDNFEVDEDDYIVYVEAFRETVTQETIVALKFETYKGKTNQVFETSPGVKFVLQGGKIVGFHGRSTDVLHSLGAYVSFSSTLDSLGNRIKLDAQGGTGGTAWDDGSDHDGVTKITVRTGGAGVQYVQFGYVKAGQPKQGALGGVQGSRGSTKEILINHPDEHLISVEGWYDSSNIIIGIQFKTNQKTSDYMGYDFDGSGTKFTLQVQGKKIIGFHGFASDHLNSIGAYFVPVSTSTDPSTVPPKKLEAKGGESGAVWDDGAHDNVKKVSVGQGTDGIAAVKFEYRNGSSVVIGAERGTPTLLGYEEFELASDEYITIVEGYYDKILGSDGLTSLTFHTNKGTYGPYGLEGSTHFEFKEDGHKITGFHGRAGATISAIGVYLAPVGTIPLTPATQTKKLEAKGGDGGTTWDDGAFDGIRKVSVGQTYDGIGAVKFVYNKGSSEIIGDEHGKSTLLGFEEFELNYPSEYITEVHGTYDKISASNSAIVNMLTFKTNKPATYGPFGLNAGTPFDLKEEGHKIVGFHGSSGDLLHKFGVHVLPIN</sequence>
<dbReference type="PANTHER" id="PTHR47293:SF7">
    <property type="entry name" value="JACALIN-RELATED LECTIN 34-RELATED"/>
    <property type="match status" value="1"/>
</dbReference>